<dbReference type="InterPro" id="IPR000182">
    <property type="entry name" value="GNAT_dom"/>
</dbReference>
<dbReference type="InterPro" id="IPR051531">
    <property type="entry name" value="N-acetyltransferase"/>
</dbReference>
<dbReference type="OrthoDB" id="9801656at2"/>
<protein>
    <submittedName>
        <fullName evidence="5">Ribosomal-protein-alanine N-acetyltransferase</fullName>
        <ecNumber evidence="5">2.3.1.267</ecNumber>
    </submittedName>
</protein>
<dbReference type="GO" id="GO:0005737">
    <property type="term" value="C:cytoplasm"/>
    <property type="evidence" value="ECO:0007669"/>
    <property type="project" value="TreeGrafter"/>
</dbReference>
<comment type="caution">
    <text evidence="5">The sequence shown here is derived from an EMBL/GenBank/DDBJ whole genome shotgun (WGS) entry which is preliminary data.</text>
</comment>
<dbReference type="PANTHER" id="PTHR43792">
    <property type="entry name" value="GNAT FAMILY, PUTATIVE (AFU_ORTHOLOGUE AFUA_3G00765)-RELATED-RELATED"/>
    <property type="match status" value="1"/>
</dbReference>
<dbReference type="PROSITE" id="PS51186">
    <property type="entry name" value="GNAT"/>
    <property type="match status" value="1"/>
</dbReference>
<keyword evidence="1 5" id="KW-0808">Transferase</keyword>
<reference evidence="5 6" key="1">
    <citation type="submission" date="2020-08" db="EMBL/GenBank/DDBJ databases">
        <title>Genomic Encyclopedia of Type Strains, Phase IV (KMG-IV): sequencing the most valuable type-strain genomes for metagenomic binning, comparative biology and taxonomic classification.</title>
        <authorList>
            <person name="Goeker M."/>
        </authorList>
    </citation>
    <scope>NUCLEOTIDE SEQUENCE [LARGE SCALE GENOMIC DNA]</scope>
    <source>
        <strain evidence="5 6">DSM 15895</strain>
    </source>
</reference>
<evidence type="ECO:0000313" key="6">
    <source>
        <dbReference type="Proteomes" id="UP000525923"/>
    </source>
</evidence>
<accession>A0A7W8CVD5</accession>
<dbReference type="RefSeq" id="WP_135501130.1">
    <property type="nucleotide sequence ID" value="NZ_JACHHE010000006.1"/>
</dbReference>
<name>A0A7W8CVD5_9BACL</name>
<dbReference type="AlphaFoldDB" id="A0A7W8CVD5"/>
<keyword evidence="6" id="KW-1185">Reference proteome</keyword>
<feature type="domain" description="N-acetyltransferase" evidence="4">
    <location>
        <begin position="1"/>
        <end position="164"/>
    </location>
</feature>
<comment type="similarity">
    <text evidence="3">Belongs to the acetyltransferase family. RimJ subfamily.</text>
</comment>
<dbReference type="Pfam" id="PF13302">
    <property type="entry name" value="Acetyltransf_3"/>
    <property type="match status" value="1"/>
</dbReference>
<dbReference type="Gene3D" id="3.40.630.30">
    <property type="match status" value="1"/>
</dbReference>
<dbReference type="Proteomes" id="UP000525923">
    <property type="component" value="Unassembled WGS sequence"/>
</dbReference>
<keyword evidence="2 5" id="KW-0012">Acyltransferase</keyword>
<evidence type="ECO:0000259" key="4">
    <source>
        <dbReference type="PROSITE" id="PS51186"/>
    </source>
</evidence>
<evidence type="ECO:0000256" key="3">
    <source>
        <dbReference type="ARBA" id="ARBA00038502"/>
    </source>
</evidence>
<dbReference type="InterPro" id="IPR016181">
    <property type="entry name" value="Acyl_CoA_acyltransferase"/>
</dbReference>
<dbReference type="EC" id="2.3.1.267" evidence="5"/>
<evidence type="ECO:0000313" key="5">
    <source>
        <dbReference type="EMBL" id="MBB5180962.1"/>
    </source>
</evidence>
<evidence type="ECO:0000256" key="1">
    <source>
        <dbReference type="ARBA" id="ARBA00022679"/>
    </source>
</evidence>
<dbReference type="EMBL" id="JACHHE010000006">
    <property type="protein sequence ID" value="MBB5180962.1"/>
    <property type="molecule type" value="Genomic_DNA"/>
</dbReference>
<dbReference type="GO" id="GO:0008999">
    <property type="term" value="F:protein-N-terminal-alanine acetyltransferase activity"/>
    <property type="evidence" value="ECO:0007669"/>
    <property type="project" value="UniProtKB-EC"/>
</dbReference>
<organism evidence="5 6">
    <name type="scientific">Planococcus koreensis</name>
    <dbReference type="NCBI Taxonomy" id="112331"/>
    <lineage>
        <taxon>Bacteria</taxon>
        <taxon>Bacillati</taxon>
        <taxon>Bacillota</taxon>
        <taxon>Bacilli</taxon>
        <taxon>Bacillales</taxon>
        <taxon>Caryophanaceae</taxon>
        <taxon>Planococcus</taxon>
    </lineage>
</organism>
<evidence type="ECO:0000256" key="2">
    <source>
        <dbReference type="ARBA" id="ARBA00023315"/>
    </source>
</evidence>
<proteinExistence type="inferred from homology"/>
<dbReference type="PANTHER" id="PTHR43792:SF8">
    <property type="entry name" value="[RIBOSOMAL PROTEIN US5]-ALANINE N-ACETYLTRANSFERASE"/>
    <property type="match status" value="1"/>
</dbReference>
<dbReference type="SUPFAM" id="SSF55729">
    <property type="entry name" value="Acyl-CoA N-acyltransferases (Nat)"/>
    <property type="match status" value="1"/>
</dbReference>
<sequence length="173" mass="19759">MLQEVDAQDLFDFEIKNRGFFERMVPSRGDDYYIWESFIKRHQALLKEQVSGLSHFYLIKDTEGKIVGRINLVDINQTTGTAELGFRVGEAFVGKGIGNKALRMLLNTDLDITQITAKTTTVNKASQKVLQNNGFVQTAIGEEEFEMNGQKMKFVHYLWEKENSTPKKNKTST</sequence>
<gene>
    <name evidence="5" type="ORF">HNQ44_002407</name>
</gene>